<feature type="region of interest" description="Disordered" evidence="1">
    <location>
        <begin position="271"/>
        <end position="302"/>
    </location>
</feature>
<organism evidence="2 3">
    <name type="scientific">Streptomyces spiralis</name>
    <dbReference type="NCBI Taxonomy" id="66376"/>
    <lineage>
        <taxon>Bacteria</taxon>
        <taxon>Bacillati</taxon>
        <taxon>Actinomycetota</taxon>
        <taxon>Actinomycetes</taxon>
        <taxon>Kitasatosporales</taxon>
        <taxon>Streptomycetaceae</taxon>
        <taxon>Streptomyces</taxon>
    </lineage>
</organism>
<feature type="compositionally biased region" description="Low complexity" evidence="1">
    <location>
        <begin position="177"/>
        <end position="194"/>
    </location>
</feature>
<comment type="caution">
    <text evidence="2">The sequence shown here is derived from an EMBL/GenBank/DDBJ whole genome shotgun (WGS) entry which is preliminary data.</text>
</comment>
<reference evidence="2" key="2">
    <citation type="submission" date="2020-09" db="EMBL/GenBank/DDBJ databases">
        <authorList>
            <person name="Sun Q."/>
            <person name="Ohkuma M."/>
        </authorList>
    </citation>
    <scope>NUCLEOTIDE SEQUENCE</scope>
    <source>
        <strain evidence="2">JCM 3302</strain>
    </source>
</reference>
<dbReference type="RefSeq" id="WP_189901977.1">
    <property type="nucleotide sequence ID" value="NZ_BNBC01000017.1"/>
</dbReference>
<dbReference type="AlphaFoldDB" id="A0A919A0G2"/>
<reference evidence="2" key="1">
    <citation type="journal article" date="2014" name="Int. J. Syst. Evol. Microbiol.">
        <title>Complete genome sequence of Corynebacterium casei LMG S-19264T (=DSM 44701T), isolated from a smear-ripened cheese.</title>
        <authorList>
            <consortium name="US DOE Joint Genome Institute (JGI-PGF)"/>
            <person name="Walter F."/>
            <person name="Albersmeier A."/>
            <person name="Kalinowski J."/>
            <person name="Ruckert C."/>
        </authorList>
    </citation>
    <scope>NUCLEOTIDE SEQUENCE</scope>
    <source>
        <strain evidence="2">JCM 3302</strain>
    </source>
</reference>
<dbReference type="EMBL" id="BNBC01000017">
    <property type="protein sequence ID" value="GHE80055.1"/>
    <property type="molecule type" value="Genomic_DNA"/>
</dbReference>
<evidence type="ECO:0000313" key="2">
    <source>
        <dbReference type="EMBL" id="GHE80055.1"/>
    </source>
</evidence>
<evidence type="ECO:0008006" key="4">
    <source>
        <dbReference type="Google" id="ProtNLM"/>
    </source>
</evidence>
<dbReference type="Proteomes" id="UP000641386">
    <property type="component" value="Unassembled WGS sequence"/>
</dbReference>
<keyword evidence="3" id="KW-1185">Reference proteome</keyword>
<feature type="region of interest" description="Disordered" evidence="1">
    <location>
        <begin position="149"/>
        <end position="249"/>
    </location>
</feature>
<accession>A0A919A0G2</accession>
<proteinExistence type="predicted"/>
<feature type="compositionally biased region" description="Low complexity" evidence="1">
    <location>
        <begin position="202"/>
        <end position="213"/>
    </location>
</feature>
<feature type="compositionally biased region" description="Basic and acidic residues" evidence="1">
    <location>
        <begin position="283"/>
        <end position="302"/>
    </location>
</feature>
<feature type="compositionally biased region" description="Basic and acidic residues" evidence="1">
    <location>
        <begin position="234"/>
        <end position="247"/>
    </location>
</feature>
<evidence type="ECO:0000256" key="1">
    <source>
        <dbReference type="SAM" id="MobiDB-lite"/>
    </source>
</evidence>
<name>A0A919A0G2_9ACTN</name>
<sequence>MSIHLMVVAAYLPEDVVTQSQKLALMKICDSADDETRLSKPGLRRLRAWVGVGEKRCMTIVTDLVAKGLIERVEVGKAGRRAVYRVFPMGVPAIPSNDDLEARFKAADAAPKNPRLARAGVTRAAPSKPAMTHEDIDVRALAAGEGVREAGFPQGNPEEEGGRVPPGEPSGFREGNPLGSPGGTPSFPSSSSVLPSPPPPAAGAAGEPAAGCPRHSVPAANCRACGTNPRAGRAVRERDRADADRQAQQDWLRGYQEDLARARRVALERPGDVEAARQLARQSLREGRERGRQGDPPPEKNP</sequence>
<gene>
    <name evidence="2" type="ORF">GCM10014715_39250</name>
</gene>
<protein>
    <recommendedName>
        <fullName evidence="4">Helix-turn-helix domain-containing protein</fullName>
    </recommendedName>
</protein>
<evidence type="ECO:0000313" key="3">
    <source>
        <dbReference type="Proteomes" id="UP000641386"/>
    </source>
</evidence>
<feature type="region of interest" description="Disordered" evidence="1">
    <location>
        <begin position="115"/>
        <end position="134"/>
    </location>
</feature>